<keyword evidence="1" id="KW-0732">Signal</keyword>
<evidence type="ECO:0000313" key="3">
    <source>
        <dbReference type="Proteomes" id="UP000031512"/>
    </source>
</evidence>
<gene>
    <name evidence="2" type="ORF">BEWA_049360</name>
</gene>
<name>L1LB22_THEEQ</name>
<keyword evidence="3" id="KW-1185">Reference proteome</keyword>
<dbReference type="InterPro" id="IPR007480">
    <property type="entry name" value="DUF529"/>
</dbReference>
<dbReference type="Pfam" id="PF04385">
    <property type="entry name" value="FAINT"/>
    <property type="match status" value="9"/>
</dbReference>
<accession>L1LB22</accession>
<proteinExistence type="predicted"/>
<dbReference type="EMBL" id="ACOU01000007">
    <property type="protein sequence ID" value="EKX72469.1"/>
    <property type="molecule type" value="Genomic_DNA"/>
</dbReference>
<organism evidence="2 3">
    <name type="scientific">Theileria equi strain WA</name>
    <dbReference type="NCBI Taxonomy" id="1537102"/>
    <lineage>
        <taxon>Eukaryota</taxon>
        <taxon>Sar</taxon>
        <taxon>Alveolata</taxon>
        <taxon>Apicomplexa</taxon>
        <taxon>Aconoidasida</taxon>
        <taxon>Piroplasmida</taxon>
        <taxon>Theileriidae</taxon>
        <taxon>Theileria</taxon>
    </lineage>
</organism>
<feature type="chain" id="PRO_5003952988" description="Signal peptide-containing protein" evidence="1">
    <location>
        <begin position="19"/>
        <end position="2199"/>
    </location>
</feature>
<evidence type="ECO:0008006" key="4">
    <source>
        <dbReference type="Google" id="ProtNLM"/>
    </source>
</evidence>
<evidence type="ECO:0000313" key="2">
    <source>
        <dbReference type="EMBL" id="EKX72469.1"/>
    </source>
</evidence>
<dbReference type="VEuPathDB" id="PiroplasmaDB:BEWA_049360"/>
<sequence>MVVIQLLLFLFTCILVRSENVPKGTINGVVLDVDSINSVNVTVEEGTLYGVAFKSFFLRGDQFFTSVVEGGATLWKAGAEGKCTAVNVFKREGHSPLLTLYNKGLGLSCFEKEAGEWKAIGAEEFDLKHAGMRAGSRALPKSPVLDLGHVDDKIASNYENLLGGALQKSILPIESFFSKVTEYGATIWDGSGDKECSMAFYRYRNGAAILTLQVVGKGSKAEFIYFKNVGSGWVSVSEEEFKTVDGRILGTTKYTKKDACTLDLSSVDTQTVYVDIETENGLSEVMYIPKHEKVITAIVDRSELLWVAKEGEVCSLVFFSQKDSIALLDLHIKNIENEYESRHFERVGAAWTPISVNEYDTRLDELKESGGTSVVTLDISEPSSSSIEVDESTEFGVSHTAFLPADGHFIKSVMDGSETIWVSGGDEVCLIARTSSKNGYPSLLILFNKTEYRSNFLCFVQDGSSWKQITKGEYNEMMKDMDNLPKAAQKLLLDALVDDNTKVTLDLVNPNKEKITVVEYELDEAIQKRYTPNAGFFIASVVESETSIWDAVDPEECVAVGSYSKNDIFLIVVQIKKSDGYDFKYFEKVEGKWEELDEVRLSDRLEILNFYIQKDSFSTIPVAFDIYKSDDRVTLRDSYHSGVHHKQFSIKRGFHICHVSEGENRVWSSTEGEKCTSVNLYNTDELSFITLWLKTGKTVSIKRFEQIGGNWEEITMDTFSRKLQEAKMFRKYEPEEPADSSAISLDISVPDRINLAVHEEIHFKVLEREYSPKKDVNITSVVDSGKELWKVSGDEKCIFVNQFSLDSSTIIYLRVKNGEVFVPKCFEKTGDTWKEITEDDFFNTLDVMMGKYNKESSGPSDGFTLDIANPSKENVISTSFNLNGANQSTFRPKNRVNTTSVVNGENTIWEAKNGEKCTIVSVYTREDDAVVCINTEKDGKERRVRLEKIDNDWVKITKSAFFDRIKAMSQKKQVKKTTAKLDIVKLDVSTFGSPEYLDEDGVKHTEYTPREGSRIVSVVDGSKNLWVAQDGEDCFFASFSYSEGVTTVYLDIIKDGEFEPVSLKKQNGEWSKVTDGQLNKEIEDLLVKRIVEVPQDVDTPAVPSSVLDLAAPNEAGIDISTKVVNEIVYKKYSPKKGSRIDIVMDSGMAVWSIGSYEECKFVKSYTDGENTLLTVCFYAGDDYSFKYFTKNDTWVPLSKDSFAVNLEIMLNHNNHDHASKELAETGSFGPLYNGFKLDLENPDLSKLNFRNEDSKGVNYKGYDPKDALFISSIVEGDVPVWRSKYDDKCIAATVASKGDSKLLSVFTICGYSFETLYFEKNGNEWTIISGNEFKAKMGDLSNFILDISNLNETKISTYGYEKGNVSHKGYIPKGEFITRVVDGEADIWTASRDENCKFVSSYTLDNFVILYISVETNKTEFKYFGKGESGWTPISSDVYYDLLWKFTHFGNEDTSLKANTTLNIEYPDPSTINAFIKDYRENDYTCGNYTPKEGVLVNSVIDSDGEIWTATGDERCTFVAVYYSHGTTILLANVKRGDETEFHCFERTDIKWIRITESQFFDTMKMILKAGRFTLDIADPDKKKVEVYDREIQGVKHRTFFPNRALELTKVTEAGVDIWTGADGDKCTAATLSTKDTRAVMLLHVKNGDSFEFKYFGKNDGKWSEVDRDTFYDTLRDMMENSGKLPTSHTALDLAKPNENKFVLESKGKSGISYVSVKPKKGVTVTSVSDSKIMLWKGRSGEKCKKIELYNHSNHTVLYMRVKRSGSKKSLRFVKTSGKWKKIGKKEFFMLLRDMMEHSRQEMVELARESPADYSFDISSPDDSKVDLYEETEFGVSFKGYTPKPGVLITSVFDEDFDLWIGKDGEKCVLLGRHINGDSEIISLYIQKGQTYQSKYFVRGVEWLEITKRAFFYKLNTMKEVTCTIDISNPDDNVKMFDDVLNGVNYRWYYPKNDIPVTSVVDSGFTFWKSNSKAKCPVVNVYTKGDITLLLLYVVNSEKSRFKYFEKIDGEWIGITEAEFDERLNGAKTGEIPSTSTGDLLSAKKSLPVKEVSESTDFVLDISNPDVSKVFTIHSTYNDLDNFKFAAYSELSIAKVVDGKVTFWEAGSGKKGTLVDLLYKAKEYKLFAVIPDQDDYTTASFFERVDDEWTSVDFEYYQIKLNDYYQWVPSDDYNKRVLDNYQEWVLAEGDYTEKFEFYN</sequence>
<comment type="caution">
    <text evidence="2">The sequence shown here is derived from an EMBL/GenBank/DDBJ whole genome shotgun (WGS) entry which is preliminary data.</text>
</comment>
<dbReference type="GeneID" id="15804134"/>
<dbReference type="KEGG" id="beq:BEWA_049360"/>
<reference evidence="2 3" key="1">
    <citation type="journal article" date="2012" name="BMC Genomics">
        <title>Comparative genomic analysis and phylogenetic position of Theileria equi.</title>
        <authorList>
            <person name="Kappmeyer L.S."/>
            <person name="Thiagarajan M."/>
            <person name="Herndon D.R."/>
            <person name="Ramsay J.D."/>
            <person name="Caler E."/>
            <person name="Djikeng A."/>
            <person name="Gillespie J.J."/>
            <person name="Lau A.O."/>
            <person name="Roalson E.H."/>
            <person name="Silva J.C."/>
            <person name="Silva M.G."/>
            <person name="Suarez C.E."/>
            <person name="Ueti M.W."/>
            <person name="Nene V.M."/>
            <person name="Mealey R.H."/>
            <person name="Knowles D.P."/>
            <person name="Brayton K.A."/>
        </authorList>
    </citation>
    <scope>NUCLEOTIDE SEQUENCE [LARGE SCALE GENOMIC DNA]</scope>
    <source>
        <strain evidence="2 3">WA</strain>
    </source>
</reference>
<dbReference type="RefSeq" id="XP_004831921.1">
    <property type="nucleotide sequence ID" value="XM_004831864.1"/>
</dbReference>
<protein>
    <recommendedName>
        <fullName evidence="4">Signal peptide-containing protein</fullName>
    </recommendedName>
</protein>
<dbReference type="Proteomes" id="UP000031512">
    <property type="component" value="Unassembled WGS sequence"/>
</dbReference>
<evidence type="ECO:0000256" key="1">
    <source>
        <dbReference type="SAM" id="SignalP"/>
    </source>
</evidence>
<feature type="signal peptide" evidence="1">
    <location>
        <begin position="1"/>
        <end position="18"/>
    </location>
</feature>